<dbReference type="Pfam" id="PF00578">
    <property type="entry name" value="AhpC-TSA"/>
    <property type="match status" value="1"/>
</dbReference>
<sequence>MSGHLLTLIVLVLCLGNSLLILRLAGRLRFLLDPVKYPLRVPSLPVGRPAPAFSAEALDGGVVDSSRYLGSTVTLIFISDHCAGCRRYLPLLGEWRDLARGTGGELLAAAFLENDKTTSGLARLVRQYDIPCGVLLIPRDHPLHAYNPRKSTPFFYHLDRGVVRARGLVGTGDWEALVETWSGAAQAGHHSSSDSLN</sequence>
<evidence type="ECO:0000313" key="3">
    <source>
        <dbReference type="Proteomes" id="UP001500751"/>
    </source>
</evidence>
<dbReference type="RefSeq" id="WP_344668301.1">
    <property type="nucleotide sequence ID" value="NZ_BAAAQN010000034.1"/>
</dbReference>
<feature type="domain" description="Thioredoxin" evidence="1">
    <location>
        <begin position="44"/>
        <end position="187"/>
    </location>
</feature>
<reference evidence="3" key="1">
    <citation type="journal article" date="2019" name="Int. J. Syst. Evol. Microbiol.">
        <title>The Global Catalogue of Microorganisms (GCM) 10K type strain sequencing project: providing services to taxonomists for standard genome sequencing and annotation.</title>
        <authorList>
            <consortium name="The Broad Institute Genomics Platform"/>
            <consortium name="The Broad Institute Genome Sequencing Center for Infectious Disease"/>
            <person name="Wu L."/>
            <person name="Ma J."/>
        </authorList>
    </citation>
    <scope>NUCLEOTIDE SEQUENCE [LARGE SCALE GENOMIC DNA]</scope>
    <source>
        <strain evidence="3">JCM 16014</strain>
    </source>
</reference>
<gene>
    <name evidence="2" type="ORF">GCM10009839_52360</name>
</gene>
<name>A0ABP5GB92_9ACTN</name>
<dbReference type="PROSITE" id="PS51352">
    <property type="entry name" value="THIOREDOXIN_2"/>
    <property type="match status" value="1"/>
</dbReference>
<evidence type="ECO:0000259" key="1">
    <source>
        <dbReference type="PROSITE" id="PS51352"/>
    </source>
</evidence>
<accession>A0ABP5GB92</accession>
<comment type="caution">
    <text evidence="2">The sequence shown here is derived from an EMBL/GenBank/DDBJ whole genome shotgun (WGS) entry which is preliminary data.</text>
</comment>
<evidence type="ECO:0000313" key="2">
    <source>
        <dbReference type="EMBL" id="GAA2042911.1"/>
    </source>
</evidence>
<dbReference type="InterPro" id="IPR000866">
    <property type="entry name" value="AhpC/TSA"/>
</dbReference>
<protein>
    <recommendedName>
        <fullName evidence="1">Thioredoxin domain-containing protein</fullName>
    </recommendedName>
</protein>
<keyword evidence="3" id="KW-1185">Reference proteome</keyword>
<dbReference type="EMBL" id="BAAAQN010000034">
    <property type="protein sequence ID" value="GAA2042911.1"/>
    <property type="molecule type" value="Genomic_DNA"/>
</dbReference>
<proteinExistence type="predicted"/>
<dbReference type="SUPFAM" id="SSF52833">
    <property type="entry name" value="Thioredoxin-like"/>
    <property type="match status" value="1"/>
</dbReference>
<dbReference type="Gene3D" id="3.40.30.10">
    <property type="entry name" value="Glutaredoxin"/>
    <property type="match status" value="1"/>
</dbReference>
<dbReference type="InterPro" id="IPR036249">
    <property type="entry name" value="Thioredoxin-like_sf"/>
</dbReference>
<organism evidence="2 3">
    <name type="scientific">Catenulispora yoronensis</name>
    <dbReference type="NCBI Taxonomy" id="450799"/>
    <lineage>
        <taxon>Bacteria</taxon>
        <taxon>Bacillati</taxon>
        <taxon>Actinomycetota</taxon>
        <taxon>Actinomycetes</taxon>
        <taxon>Catenulisporales</taxon>
        <taxon>Catenulisporaceae</taxon>
        <taxon>Catenulispora</taxon>
    </lineage>
</organism>
<dbReference type="Proteomes" id="UP001500751">
    <property type="component" value="Unassembled WGS sequence"/>
</dbReference>
<dbReference type="InterPro" id="IPR013766">
    <property type="entry name" value="Thioredoxin_domain"/>
</dbReference>